<protein>
    <recommendedName>
        <fullName evidence="6">Cysteine rich repeat protein</fullName>
    </recommendedName>
</protein>
<evidence type="ECO:0000313" key="3">
    <source>
        <dbReference type="EMBL" id="MBB3901734.1"/>
    </source>
</evidence>
<dbReference type="EMBL" id="BSPG01000008">
    <property type="protein sequence ID" value="GLS43909.1"/>
    <property type="molecule type" value="Genomic_DNA"/>
</dbReference>
<dbReference type="Proteomes" id="UP001156881">
    <property type="component" value="Unassembled WGS sequence"/>
</dbReference>
<proteinExistence type="predicted"/>
<dbReference type="AlphaFoldDB" id="A0A7W6AHL8"/>
<gene>
    <name evidence="2" type="ORF">GCM10007884_18950</name>
    <name evidence="3" type="ORF">GGR33_001220</name>
</gene>
<feature type="signal peptide" evidence="1">
    <location>
        <begin position="1"/>
        <end position="20"/>
    </location>
</feature>
<reference evidence="3 4" key="3">
    <citation type="submission" date="2020-08" db="EMBL/GenBank/DDBJ databases">
        <title>Genomic Encyclopedia of Type Strains, Phase IV (KMG-IV): sequencing the most valuable type-strain genomes for metagenomic binning, comparative biology and taxonomic classification.</title>
        <authorList>
            <person name="Goeker M."/>
        </authorList>
    </citation>
    <scope>NUCLEOTIDE SEQUENCE [LARGE SCALE GENOMIC DNA]</scope>
    <source>
        <strain evidence="3 4">DSM 24105</strain>
    </source>
</reference>
<evidence type="ECO:0000313" key="5">
    <source>
        <dbReference type="Proteomes" id="UP001156881"/>
    </source>
</evidence>
<sequence length="82" mass="8623">MTRTSLFAALLICGASPALAQSADARAACEPDVWRLCASYIPSASAITQCLRSQKANLSPGCRMVMDGGHAAPSRRRSAEAR</sequence>
<name>A0A7W6AHL8_9HYPH</name>
<reference evidence="2" key="4">
    <citation type="submission" date="2023-01" db="EMBL/GenBank/DDBJ databases">
        <title>Draft genome sequence of Methylobacterium brachythecii strain NBRC 107710.</title>
        <authorList>
            <person name="Sun Q."/>
            <person name="Mori K."/>
        </authorList>
    </citation>
    <scope>NUCLEOTIDE SEQUENCE</scope>
    <source>
        <strain evidence="2">NBRC 107710</strain>
    </source>
</reference>
<accession>A0A7W6AHL8</accession>
<keyword evidence="5" id="KW-1185">Reference proteome</keyword>
<evidence type="ECO:0000313" key="2">
    <source>
        <dbReference type="EMBL" id="GLS43909.1"/>
    </source>
</evidence>
<dbReference type="Proteomes" id="UP000517759">
    <property type="component" value="Unassembled WGS sequence"/>
</dbReference>
<feature type="chain" id="PRO_5031206357" description="Cysteine rich repeat protein" evidence="1">
    <location>
        <begin position="21"/>
        <end position="82"/>
    </location>
</feature>
<comment type="caution">
    <text evidence="3">The sequence shown here is derived from an EMBL/GenBank/DDBJ whole genome shotgun (WGS) entry which is preliminary data.</text>
</comment>
<evidence type="ECO:0000256" key="1">
    <source>
        <dbReference type="SAM" id="SignalP"/>
    </source>
</evidence>
<dbReference type="RefSeq" id="WP_183502895.1">
    <property type="nucleotide sequence ID" value="NZ_BSPG01000008.1"/>
</dbReference>
<keyword evidence="1" id="KW-0732">Signal</keyword>
<organism evidence="3 4">
    <name type="scientific">Methylobacterium brachythecii</name>
    <dbReference type="NCBI Taxonomy" id="1176177"/>
    <lineage>
        <taxon>Bacteria</taxon>
        <taxon>Pseudomonadati</taxon>
        <taxon>Pseudomonadota</taxon>
        <taxon>Alphaproteobacteria</taxon>
        <taxon>Hyphomicrobiales</taxon>
        <taxon>Methylobacteriaceae</taxon>
        <taxon>Methylobacterium</taxon>
    </lineage>
</organism>
<dbReference type="EMBL" id="JACIDN010000002">
    <property type="protein sequence ID" value="MBB3901734.1"/>
    <property type="molecule type" value="Genomic_DNA"/>
</dbReference>
<evidence type="ECO:0008006" key="6">
    <source>
        <dbReference type="Google" id="ProtNLM"/>
    </source>
</evidence>
<reference evidence="2" key="1">
    <citation type="journal article" date="2014" name="Int. J. Syst. Evol. Microbiol.">
        <title>Complete genome of a new Firmicutes species belonging to the dominant human colonic microbiota ('Ruminococcus bicirculans') reveals two chromosomes and a selective capacity to utilize plant glucans.</title>
        <authorList>
            <consortium name="NISC Comparative Sequencing Program"/>
            <person name="Wegmann U."/>
            <person name="Louis P."/>
            <person name="Goesmann A."/>
            <person name="Henrissat B."/>
            <person name="Duncan S.H."/>
            <person name="Flint H.J."/>
        </authorList>
    </citation>
    <scope>NUCLEOTIDE SEQUENCE</scope>
    <source>
        <strain evidence="2">NBRC 107710</strain>
    </source>
</reference>
<reference evidence="5" key="2">
    <citation type="journal article" date="2019" name="Int. J. Syst. Evol. Microbiol.">
        <title>The Global Catalogue of Microorganisms (GCM) 10K type strain sequencing project: providing services to taxonomists for standard genome sequencing and annotation.</title>
        <authorList>
            <consortium name="The Broad Institute Genomics Platform"/>
            <consortium name="The Broad Institute Genome Sequencing Center for Infectious Disease"/>
            <person name="Wu L."/>
            <person name="Ma J."/>
        </authorList>
    </citation>
    <scope>NUCLEOTIDE SEQUENCE [LARGE SCALE GENOMIC DNA]</scope>
    <source>
        <strain evidence="5">NBRC 107710</strain>
    </source>
</reference>
<evidence type="ECO:0000313" key="4">
    <source>
        <dbReference type="Proteomes" id="UP000517759"/>
    </source>
</evidence>